<evidence type="ECO:0000256" key="1">
    <source>
        <dbReference type="SAM" id="MobiDB-lite"/>
    </source>
</evidence>
<dbReference type="AlphaFoldDB" id="A0A2P7QVU2"/>
<comment type="caution">
    <text evidence="3">The sequence shown here is derived from an EMBL/GenBank/DDBJ whole genome shotgun (WGS) entry which is preliminary data.</text>
</comment>
<feature type="region of interest" description="Disordered" evidence="1">
    <location>
        <begin position="21"/>
        <end position="101"/>
    </location>
</feature>
<dbReference type="OrthoDB" id="7510853at2"/>
<dbReference type="EMBL" id="PXYI01000002">
    <property type="protein sequence ID" value="PSJ42088.1"/>
    <property type="molecule type" value="Genomic_DNA"/>
</dbReference>
<dbReference type="PROSITE" id="PS51257">
    <property type="entry name" value="PROKAR_LIPOPROTEIN"/>
    <property type="match status" value="1"/>
</dbReference>
<keyword evidence="4" id="KW-1185">Reference proteome</keyword>
<evidence type="ECO:0000256" key="2">
    <source>
        <dbReference type="SAM" id="SignalP"/>
    </source>
</evidence>
<name>A0A2P7QVU2_9SPHN</name>
<reference evidence="3 4" key="1">
    <citation type="submission" date="2018-03" db="EMBL/GenBank/DDBJ databases">
        <title>The draft genome of Sphingosinicella sp. GL-C-18.</title>
        <authorList>
            <person name="Liu L."/>
            <person name="Li L."/>
            <person name="Liang L."/>
            <person name="Zhang X."/>
            <person name="Wang T."/>
        </authorList>
    </citation>
    <scope>NUCLEOTIDE SEQUENCE [LARGE SCALE GENOMIC DNA]</scope>
    <source>
        <strain evidence="3 4">GL-C-18</strain>
    </source>
</reference>
<feature type="signal peptide" evidence="2">
    <location>
        <begin position="1"/>
        <end position="18"/>
    </location>
</feature>
<evidence type="ECO:0000313" key="4">
    <source>
        <dbReference type="Proteomes" id="UP000241167"/>
    </source>
</evidence>
<protein>
    <submittedName>
        <fullName evidence="3">Uncharacterized protein</fullName>
    </submittedName>
</protein>
<gene>
    <name evidence="3" type="ORF">C7I55_07555</name>
</gene>
<feature type="chain" id="PRO_5015168970" evidence="2">
    <location>
        <begin position="19"/>
        <end position="101"/>
    </location>
</feature>
<evidence type="ECO:0000313" key="3">
    <source>
        <dbReference type="EMBL" id="PSJ42088.1"/>
    </source>
</evidence>
<proteinExistence type="predicted"/>
<accession>A0A2P7QVU2</accession>
<feature type="compositionally biased region" description="Basic and acidic residues" evidence="1">
    <location>
        <begin position="51"/>
        <end position="69"/>
    </location>
</feature>
<keyword evidence="2" id="KW-0732">Signal</keyword>
<dbReference type="Proteomes" id="UP000241167">
    <property type="component" value="Unassembled WGS sequence"/>
</dbReference>
<dbReference type="RefSeq" id="WP_106512256.1">
    <property type="nucleotide sequence ID" value="NZ_PXYI01000002.1"/>
</dbReference>
<sequence>MMLKKAALVGLVVAMVGACDGPQEQAGEKTDNASGAVGSEDAIESGPAETMGERNDAALDSANDAREAQADALEEQADAARDAADQKAEALEQQADKARGQ</sequence>
<organism evidence="3 4">
    <name type="scientific">Allosphingosinicella deserti</name>
    <dbReference type="NCBI Taxonomy" id="2116704"/>
    <lineage>
        <taxon>Bacteria</taxon>
        <taxon>Pseudomonadati</taxon>
        <taxon>Pseudomonadota</taxon>
        <taxon>Alphaproteobacteria</taxon>
        <taxon>Sphingomonadales</taxon>
        <taxon>Sphingomonadaceae</taxon>
        <taxon>Allosphingosinicella</taxon>
    </lineage>
</organism>
<feature type="compositionally biased region" description="Basic and acidic residues" evidence="1">
    <location>
        <begin position="78"/>
        <end position="101"/>
    </location>
</feature>